<evidence type="ECO:0000313" key="1">
    <source>
        <dbReference type="EMBL" id="SIQ73569.1"/>
    </source>
</evidence>
<sequence>MISQAKYASNRDTFQPCTSIYSCMSKIENYRLFVQDLKKWAVKKAAEK</sequence>
<dbReference type="PROSITE" id="PS51257">
    <property type="entry name" value="PROKAR_LIPOPROTEIN"/>
    <property type="match status" value="1"/>
</dbReference>
<name>A0A1N6V749_9EURY</name>
<dbReference type="Proteomes" id="UP000186914">
    <property type="component" value="Unassembled WGS sequence"/>
</dbReference>
<organism evidence="1 2">
    <name type="scientific">Haladaptatus litoreus</name>
    <dbReference type="NCBI Taxonomy" id="553468"/>
    <lineage>
        <taxon>Archaea</taxon>
        <taxon>Methanobacteriati</taxon>
        <taxon>Methanobacteriota</taxon>
        <taxon>Stenosarchaea group</taxon>
        <taxon>Halobacteria</taxon>
        <taxon>Halobacteriales</taxon>
        <taxon>Haladaptataceae</taxon>
        <taxon>Haladaptatus</taxon>
    </lineage>
</organism>
<keyword evidence="2" id="KW-1185">Reference proteome</keyword>
<dbReference type="EMBL" id="FTNO01000001">
    <property type="protein sequence ID" value="SIQ73569.1"/>
    <property type="molecule type" value="Genomic_DNA"/>
</dbReference>
<proteinExistence type="predicted"/>
<gene>
    <name evidence="1" type="ORF">SAMN05421858_0234</name>
</gene>
<dbReference type="AlphaFoldDB" id="A0A1N6V749"/>
<evidence type="ECO:0000313" key="2">
    <source>
        <dbReference type="Proteomes" id="UP000186914"/>
    </source>
</evidence>
<protein>
    <submittedName>
        <fullName evidence="1">Uncharacterized protein</fullName>
    </submittedName>
</protein>
<reference evidence="2" key="1">
    <citation type="submission" date="2017-01" db="EMBL/GenBank/DDBJ databases">
        <authorList>
            <person name="Varghese N."/>
            <person name="Submissions S."/>
        </authorList>
    </citation>
    <scope>NUCLEOTIDE SEQUENCE [LARGE SCALE GENOMIC DNA]</scope>
    <source>
        <strain evidence="2">CGMCC 1.7737</strain>
    </source>
</reference>
<accession>A0A1N6V749</accession>